<keyword evidence="2" id="KW-1185">Reference proteome</keyword>
<dbReference type="Proteomes" id="UP000321083">
    <property type="component" value="Unassembled WGS sequence"/>
</dbReference>
<reference evidence="1 2" key="1">
    <citation type="submission" date="2019-08" db="EMBL/GenBank/DDBJ databases">
        <title>100 year-old enigma solved: identification of Planctomyces bekefii, the type genus and species of the phylum Planctomycetes.</title>
        <authorList>
            <person name="Svetlana D.N."/>
            <person name="Overmann J."/>
        </authorList>
    </citation>
    <scope>NUCLEOTIDE SEQUENCE [LARGE SCALE GENOMIC DNA]</scope>
    <source>
        <strain evidence="1">Phe10_nw2017</strain>
    </source>
</reference>
<evidence type="ECO:0000313" key="2">
    <source>
        <dbReference type="Proteomes" id="UP000321083"/>
    </source>
</evidence>
<organism evidence="1 2">
    <name type="scientific">Planctomyces bekefii</name>
    <dbReference type="NCBI Taxonomy" id="1653850"/>
    <lineage>
        <taxon>Bacteria</taxon>
        <taxon>Pseudomonadati</taxon>
        <taxon>Planctomycetota</taxon>
        <taxon>Planctomycetia</taxon>
        <taxon>Planctomycetales</taxon>
        <taxon>Planctomycetaceae</taxon>
        <taxon>Planctomyces</taxon>
    </lineage>
</organism>
<protein>
    <submittedName>
        <fullName evidence="1">Uncharacterized protein</fullName>
    </submittedName>
</protein>
<sequence length="102" mass="11157">MFPQYFDADSGLESLSDIEGYEFLNDLDAGFEEELKSLGVDPSAPTAAKPGSEEKVMMLAARYAAGLPLWHEDDCYDHGPGSMGNLVVEDEMNEDSETFDLA</sequence>
<name>A0A5C6MAB9_9PLAN</name>
<evidence type="ECO:0000313" key="1">
    <source>
        <dbReference type="EMBL" id="TWW11748.1"/>
    </source>
</evidence>
<gene>
    <name evidence="1" type="ORF">E3A20_04400</name>
</gene>
<proteinExistence type="predicted"/>
<reference evidence="1 2" key="2">
    <citation type="submission" date="2019-08" db="EMBL/GenBank/DDBJ databases">
        <authorList>
            <person name="Henke P."/>
        </authorList>
    </citation>
    <scope>NUCLEOTIDE SEQUENCE [LARGE SCALE GENOMIC DNA]</scope>
    <source>
        <strain evidence="1">Phe10_nw2017</strain>
    </source>
</reference>
<dbReference type="EMBL" id="SRHE01000051">
    <property type="protein sequence ID" value="TWW11748.1"/>
    <property type="molecule type" value="Genomic_DNA"/>
</dbReference>
<dbReference type="AlphaFoldDB" id="A0A5C6MAB9"/>
<comment type="caution">
    <text evidence="1">The sequence shown here is derived from an EMBL/GenBank/DDBJ whole genome shotgun (WGS) entry which is preliminary data.</text>
</comment>
<accession>A0A5C6MAB9</accession>